<evidence type="ECO:0000313" key="1">
    <source>
        <dbReference type="EMBL" id="CCA24420.1"/>
    </source>
</evidence>
<dbReference type="AlphaFoldDB" id="F0WSU2"/>
<name>F0WSU2_9STRA</name>
<gene>
    <name evidence="1" type="primary">AlNc14C238G9438</name>
    <name evidence="1" type="ORF">ALNC14_105640</name>
</gene>
<reference evidence="1" key="2">
    <citation type="submission" date="2011-02" db="EMBL/GenBank/DDBJ databases">
        <authorList>
            <person name="MacLean D."/>
        </authorList>
    </citation>
    <scope>NUCLEOTIDE SEQUENCE</scope>
</reference>
<dbReference type="HOGENOM" id="CLU_2377144_0_0_1"/>
<dbReference type="EMBL" id="FR824283">
    <property type="protein sequence ID" value="CCA24420.1"/>
    <property type="molecule type" value="Genomic_DNA"/>
</dbReference>
<accession>F0WSU2</accession>
<protein>
    <submittedName>
        <fullName evidence="1">AlNc14C238G9438 protein</fullName>
    </submittedName>
</protein>
<proteinExistence type="predicted"/>
<organism evidence="1">
    <name type="scientific">Albugo laibachii Nc14</name>
    <dbReference type="NCBI Taxonomy" id="890382"/>
    <lineage>
        <taxon>Eukaryota</taxon>
        <taxon>Sar</taxon>
        <taxon>Stramenopiles</taxon>
        <taxon>Oomycota</taxon>
        <taxon>Peronosporomycetes</taxon>
        <taxon>Albuginales</taxon>
        <taxon>Albuginaceae</taxon>
        <taxon>Albugo</taxon>
    </lineage>
</organism>
<reference evidence="1" key="1">
    <citation type="journal article" date="2011" name="PLoS Biol.">
        <title>Gene gain and loss during evolution of obligate parasitism in the white rust pathogen of Arabidopsis thaliana.</title>
        <authorList>
            <person name="Kemen E."/>
            <person name="Gardiner A."/>
            <person name="Schultz-Larsen T."/>
            <person name="Kemen A.C."/>
            <person name="Balmuth A.L."/>
            <person name="Robert-Seilaniantz A."/>
            <person name="Bailey K."/>
            <person name="Holub E."/>
            <person name="Studholme D.J."/>
            <person name="Maclean D."/>
            <person name="Jones J.D."/>
        </authorList>
    </citation>
    <scope>NUCLEOTIDE SEQUENCE</scope>
</reference>
<sequence length="95" mass="10728">MQYKLYFSTMCNKDVEYTSLHRGSCTSSKVDGEDRSLCMEMEGMNSMGDPFPTLGCSPLKSINNVEKFQKICQATPSTLERLLHAFTKAIKSWFG</sequence>